<reference evidence="1 2" key="1">
    <citation type="journal article" date="2021" name="Elife">
        <title>Chloroplast acquisition without the gene transfer in kleptoplastic sea slugs, Plakobranchus ocellatus.</title>
        <authorList>
            <person name="Maeda T."/>
            <person name="Takahashi S."/>
            <person name="Yoshida T."/>
            <person name="Shimamura S."/>
            <person name="Takaki Y."/>
            <person name="Nagai Y."/>
            <person name="Toyoda A."/>
            <person name="Suzuki Y."/>
            <person name="Arimoto A."/>
            <person name="Ishii H."/>
            <person name="Satoh N."/>
            <person name="Nishiyama T."/>
            <person name="Hasebe M."/>
            <person name="Maruyama T."/>
            <person name="Minagawa J."/>
            <person name="Obokata J."/>
            <person name="Shigenobu S."/>
        </authorList>
    </citation>
    <scope>NUCLEOTIDE SEQUENCE [LARGE SCALE GENOMIC DNA]</scope>
</reference>
<dbReference type="Proteomes" id="UP000762676">
    <property type="component" value="Unassembled WGS sequence"/>
</dbReference>
<dbReference type="EMBL" id="BMAT01013939">
    <property type="protein sequence ID" value="GFS23453.1"/>
    <property type="molecule type" value="Genomic_DNA"/>
</dbReference>
<proteinExistence type="predicted"/>
<evidence type="ECO:0000313" key="2">
    <source>
        <dbReference type="Proteomes" id="UP000762676"/>
    </source>
</evidence>
<sequence length="104" mass="11941">MIRSGTSIKDMVRDLSEYQQGKLNTQVKDSQPIQIANTWDVDLSLQTASILQTSRRLCQTRNCFLKKLRRPTMGDSPTVLRTSNLAICTPVWLKKQKHIRLTPK</sequence>
<keyword evidence="2" id="KW-1185">Reference proteome</keyword>
<comment type="caution">
    <text evidence="1">The sequence shown here is derived from an EMBL/GenBank/DDBJ whole genome shotgun (WGS) entry which is preliminary data.</text>
</comment>
<gene>
    <name evidence="1" type="ORF">ElyMa_006977700</name>
</gene>
<accession>A0AAV4JP31</accession>
<name>A0AAV4JP31_9GAST</name>
<evidence type="ECO:0000313" key="1">
    <source>
        <dbReference type="EMBL" id="GFS23453.1"/>
    </source>
</evidence>
<dbReference type="AlphaFoldDB" id="A0AAV4JP31"/>
<organism evidence="1 2">
    <name type="scientific">Elysia marginata</name>
    <dbReference type="NCBI Taxonomy" id="1093978"/>
    <lineage>
        <taxon>Eukaryota</taxon>
        <taxon>Metazoa</taxon>
        <taxon>Spiralia</taxon>
        <taxon>Lophotrochozoa</taxon>
        <taxon>Mollusca</taxon>
        <taxon>Gastropoda</taxon>
        <taxon>Heterobranchia</taxon>
        <taxon>Euthyneura</taxon>
        <taxon>Panpulmonata</taxon>
        <taxon>Sacoglossa</taxon>
        <taxon>Placobranchoidea</taxon>
        <taxon>Plakobranchidae</taxon>
        <taxon>Elysia</taxon>
    </lineage>
</organism>
<protein>
    <submittedName>
        <fullName evidence="1">Uncharacterized protein</fullName>
    </submittedName>
</protein>